<evidence type="ECO:0000313" key="2">
    <source>
        <dbReference type="EMBL" id="TDL20480.1"/>
    </source>
</evidence>
<protein>
    <submittedName>
        <fullName evidence="2">Uncharacterized protein</fullName>
    </submittedName>
</protein>
<reference evidence="2 3" key="1">
    <citation type="submission" date="2018-06" db="EMBL/GenBank/DDBJ databases">
        <title>A transcriptomic atlas of mushroom development highlights an independent origin of complex multicellularity.</title>
        <authorList>
            <consortium name="DOE Joint Genome Institute"/>
            <person name="Krizsan K."/>
            <person name="Almasi E."/>
            <person name="Merenyi Z."/>
            <person name="Sahu N."/>
            <person name="Viragh M."/>
            <person name="Koszo T."/>
            <person name="Mondo S."/>
            <person name="Kiss B."/>
            <person name="Balint B."/>
            <person name="Kues U."/>
            <person name="Barry K."/>
            <person name="Hegedus J.C."/>
            <person name="Henrissat B."/>
            <person name="Johnson J."/>
            <person name="Lipzen A."/>
            <person name="Ohm R."/>
            <person name="Nagy I."/>
            <person name="Pangilinan J."/>
            <person name="Yan J."/>
            <person name="Xiong Y."/>
            <person name="Grigoriev I.V."/>
            <person name="Hibbett D.S."/>
            <person name="Nagy L.G."/>
        </authorList>
    </citation>
    <scope>NUCLEOTIDE SEQUENCE [LARGE SCALE GENOMIC DNA]</scope>
    <source>
        <strain evidence="2 3">SZMC22713</strain>
    </source>
</reference>
<accession>A0A4Y7Q111</accession>
<feature type="compositionally biased region" description="Basic and acidic residues" evidence="1">
    <location>
        <begin position="213"/>
        <end position="225"/>
    </location>
</feature>
<evidence type="ECO:0000256" key="1">
    <source>
        <dbReference type="SAM" id="MobiDB-lite"/>
    </source>
</evidence>
<gene>
    <name evidence="2" type="ORF">BD410DRAFT_805038</name>
</gene>
<name>A0A4Y7Q111_9AGAM</name>
<dbReference type="Proteomes" id="UP000294933">
    <property type="component" value="Unassembled WGS sequence"/>
</dbReference>
<feature type="region of interest" description="Disordered" evidence="1">
    <location>
        <begin position="194"/>
        <end position="225"/>
    </location>
</feature>
<keyword evidence="3" id="KW-1185">Reference proteome</keyword>
<evidence type="ECO:0000313" key="3">
    <source>
        <dbReference type="Proteomes" id="UP000294933"/>
    </source>
</evidence>
<dbReference type="AlphaFoldDB" id="A0A4Y7Q111"/>
<proteinExistence type="predicted"/>
<dbReference type="VEuPathDB" id="FungiDB:BD410DRAFT_805038"/>
<organism evidence="2 3">
    <name type="scientific">Rickenella mellea</name>
    <dbReference type="NCBI Taxonomy" id="50990"/>
    <lineage>
        <taxon>Eukaryota</taxon>
        <taxon>Fungi</taxon>
        <taxon>Dikarya</taxon>
        <taxon>Basidiomycota</taxon>
        <taxon>Agaricomycotina</taxon>
        <taxon>Agaricomycetes</taxon>
        <taxon>Hymenochaetales</taxon>
        <taxon>Rickenellaceae</taxon>
        <taxon>Rickenella</taxon>
    </lineage>
</organism>
<dbReference type="EMBL" id="ML170188">
    <property type="protein sequence ID" value="TDL20480.1"/>
    <property type="molecule type" value="Genomic_DNA"/>
</dbReference>
<sequence length="303" mass="33941">MNHHCINAWLQDQRKTTRNRVPLITVLYYRRTARRSVLEVEGRPSPELLGCMPGTSSPSRVLLQAISFYLCGRVKDLIFSESPRATATTPKSGDNQKVAEKCLAIDGNRSVRLSVTPMPLLYCTSGTHCFVTRATNLNLTGTIYSRGLCGNRGDLALAQFLKLVNTSTLLVYLSLKKYSGARIASIAHSVVEKPSRQHGGHATPTPDGWFTSKGRDALDTEVPDGRGVKTVLRDPNFENWRASSNYQESLHSSQQSRVSSNLDEADHFVPVKDKERSKRFTLSMHSWSTRNVFCQTERFLCEF</sequence>